<feature type="transmembrane region" description="Helical" evidence="8">
    <location>
        <begin position="271"/>
        <end position="293"/>
    </location>
</feature>
<gene>
    <name evidence="10" type="primary">mmpL8_4</name>
    <name evidence="10" type="ORF">BIN_B_01984</name>
</gene>
<feature type="region of interest" description="Disordered" evidence="7">
    <location>
        <begin position="1112"/>
        <end position="1132"/>
    </location>
</feature>
<dbReference type="PROSITE" id="PS50156">
    <property type="entry name" value="SSD"/>
    <property type="match status" value="1"/>
</dbReference>
<feature type="compositionally biased region" description="Pro residues" evidence="7">
    <location>
        <begin position="1041"/>
        <end position="1052"/>
    </location>
</feature>
<feature type="domain" description="SSD" evidence="9">
    <location>
        <begin position="272"/>
        <end position="371"/>
    </location>
</feature>
<feature type="transmembrane region" description="Helical" evidence="8">
    <location>
        <begin position="216"/>
        <end position="235"/>
    </location>
</feature>
<keyword evidence="3" id="KW-1003">Cell membrane</keyword>
<feature type="transmembrane region" description="Helical" evidence="8">
    <location>
        <begin position="869"/>
        <end position="894"/>
    </location>
</feature>
<dbReference type="InterPro" id="IPR000731">
    <property type="entry name" value="SSD"/>
</dbReference>
<feature type="transmembrane region" description="Helical" evidence="8">
    <location>
        <begin position="402"/>
        <end position="421"/>
    </location>
</feature>
<feature type="region of interest" description="Disordered" evidence="7">
    <location>
        <begin position="1040"/>
        <end position="1090"/>
    </location>
</feature>
<keyword evidence="5 8" id="KW-1133">Transmembrane helix</keyword>
<comment type="similarity">
    <text evidence="2">Belongs to the resistance-nodulation-cell division (RND) (TC 2.A.6) family. MmpL subfamily.</text>
</comment>
<evidence type="ECO:0000313" key="10">
    <source>
        <dbReference type="EMBL" id="VTO97264.1"/>
    </source>
</evidence>
<dbReference type="FunFam" id="1.20.1640.10:FF:000018">
    <property type="entry name" value="Transmembrane transport protein MmpL10"/>
    <property type="match status" value="1"/>
</dbReference>
<dbReference type="FunFam" id="1.20.1640.10:FF:000020">
    <property type="entry name" value="Transmembrane transport protein MmpL10"/>
    <property type="match status" value="1"/>
</dbReference>
<keyword evidence="6 8" id="KW-0472">Membrane</keyword>
<evidence type="ECO:0000256" key="7">
    <source>
        <dbReference type="SAM" id="MobiDB-lite"/>
    </source>
</evidence>
<accession>A0A653EI64</accession>
<evidence type="ECO:0000256" key="2">
    <source>
        <dbReference type="ARBA" id="ARBA00010157"/>
    </source>
</evidence>
<feature type="transmembrane region" description="Helical" evidence="8">
    <location>
        <begin position="314"/>
        <end position="337"/>
    </location>
</feature>
<feature type="transmembrane region" description="Helical" evidence="8">
    <location>
        <begin position="27"/>
        <end position="46"/>
    </location>
</feature>
<name>A0A653EI64_9MYCO</name>
<evidence type="ECO:0000256" key="3">
    <source>
        <dbReference type="ARBA" id="ARBA00022475"/>
    </source>
</evidence>
<feature type="transmembrane region" description="Helical" evidence="8">
    <location>
        <begin position="242"/>
        <end position="259"/>
    </location>
</feature>
<dbReference type="InterPro" id="IPR050545">
    <property type="entry name" value="Mycobact_MmpL"/>
</dbReference>
<evidence type="ECO:0000256" key="8">
    <source>
        <dbReference type="SAM" id="Phobius"/>
    </source>
</evidence>
<dbReference type="Pfam" id="PF03176">
    <property type="entry name" value="MMPL"/>
    <property type="match status" value="2"/>
</dbReference>
<dbReference type="SUPFAM" id="SSF82866">
    <property type="entry name" value="Multidrug efflux transporter AcrB transmembrane domain"/>
    <property type="match status" value="2"/>
</dbReference>
<evidence type="ECO:0000256" key="6">
    <source>
        <dbReference type="ARBA" id="ARBA00023136"/>
    </source>
</evidence>
<dbReference type="GO" id="GO:0005886">
    <property type="term" value="C:plasma membrane"/>
    <property type="evidence" value="ECO:0007669"/>
    <property type="project" value="UniProtKB-SubCell"/>
</dbReference>
<dbReference type="PANTHER" id="PTHR33406:SF6">
    <property type="entry name" value="MEMBRANE PROTEIN YDGH-RELATED"/>
    <property type="match status" value="1"/>
</dbReference>
<dbReference type="Gene3D" id="1.20.1640.10">
    <property type="entry name" value="Multidrug efflux transporter AcrB transmembrane domain"/>
    <property type="match status" value="2"/>
</dbReference>
<feature type="transmembrane region" description="Helical" evidence="8">
    <location>
        <begin position="349"/>
        <end position="372"/>
    </location>
</feature>
<dbReference type="AlphaFoldDB" id="A0A653EI64"/>
<evidence type="ECO:0000256" key="1">
    <source>
        <dbReference type="ARBA" id="ARBA00004651"/>
    </source>
</evidence>
<evidence type="ECO:0000259" key="9">
    <source>
        <dbReference type="PROSITE" id="PS50156"/>
    </source>
</evidence>
<sequence length="1171" mass="125239">MPSRSGSSETAKVGGIYDRLGDFVIRWPLLVIGAWIAMAVVLFLSFPPLQVQAGKHPPSPFPDDAPTMVVTREMAKAWSAKPDGKKDEKGDTPAAAASPTSLLMIVLTDEKGLTPGDEAVYRKLVDKLKQDTQDKMSVQNALDDQEMRNILVAKDGKALILPVNVPGDQNDPATLATYKRIAAIVKQTVAGTTLTANLSGPLATVADITEMGQEDIHFIEIATVLSVLIILIVIYRNVVTMFVPLATIGISLATAQGVLSGAAELGLGTNLQVIVFMTAVMMGAGTDYAVFLISRYHDYLRHGDDSDTAVKKALMSIGKVIAASAATVAVTFLAMIFTKLEVFSAVGPAISISIVVSLLAAVTFLPAVLVLAGRRGWIKPQRELTTLLWRRSGIRIVRRPRIHLAGSLVVLIALAACLSAVRYNYDDLKSMPEDVDSSRGYEVMNRHYPMNAMSPMMLFIQSSHDLRTPAALGDLEQVATRVSQTPNITMVRGLTRPNGERLEQMKVSWQAGEVGSKLDEASDQIELHGDDLDRLVGGANQLADALAQLRDQVTGAVSSLSGTVAALTAMEQMLGGDRTINALDQGARFTGQMKALGENLNASTTNAENISAWAGPMLRALNNSPDCNVDPGCVNSRAGLAAIVAADNNGTLISIKALARNLQAAQQAKTIGETLGKIQQTLTQASSALKTIKNLQSTMSQAQQGSNALADGSRALAGGVKELVDQTRKIGSGLNEASTFLLQMKRDATSPSMAGFNLPEQITTREEYKKGAQIFISPDGHAARYFIQSALNPFTTAAMDQITAIEKAARSATPNTELADAKIAVAGVPTGLRDTRDYYNSDIQFIIIATIIIVFLILVILLRAIVAPLYLIASVLLSYLSALGIGVLVFQFLLGKELHWSLPGLSFILLVAVGADYNMLLISRIRDESPHGVRIGVIRTVGSTGGVITSAGLIFAASMFGLLTASISTMQQAGFIIGIGIVIDTFLVRTVTVPALAAMIGQKNWWPSKLSDSGNHVLAGGKARQTWTKITHRLVKLKLIPSPPPRISPPQPRTRAAASASSQKRPAARPKSTATATARPPVRHEPRHALPLFDLNGLRKHLTDDLQWANSDRVSASRSNGKKTQQKQDGRSLVHSLPLFGYSVIPHSPVIMAPKNGADLAKRAPIEHQVS</sequence>
<dbReference type="PANTHER" id="PTHR33406">
    <property type="entry name" value="MEMBRANE PROTEIN MJ1562-RELATED"/>
    <property type="match status" value="1"/>
</dbReference>
<dbReference type="NCBIfam" id="TIGR00833">
    <property type="entry name" value="actII"/>
    <property type="match status" value="1"/>
</dbReference>
<comment type="subcellular location">
    <subcellularLocation>
        <location evidence="1">Cell membrane</location>
        <topology evidence="1">Multi-pass membrane protein</topology>
    </subcellularLocation>
</comment>
<feature type="transmembrane region" description="Helical" evidence="8">
    <location>
        <begin position="900"/>
        <end position="920"/>
    </location>
</feature>
<dbReference type="EMBL" id="LR589078">
    <property type="protein sequence ID" value="VTO97264.1"/>
    <property type="molecule type" value="Genomic_DNA"/>
</dbReference>
<feature type="transmembrane region" description="Helical" evidence="8">
    <location>
        <begin position="975"/>
        <end position="1000"/>
    </location>
</feature>
<evidence type="ECO:0000256" key="4">
    <source>
        <dbReference type="ARBA" id="ARBA00022692"/>
    </source>
</evidence>
<evidence type="ECO:0000256" key="5">
    <source>
        <dbReference type="ARBA" id="ARBA00022989"/>
    </source>
</evidence>
<dbReference type="InterPro" id="IPR004707">
    <property type="entry name" value="MmpL_fam"/>
</dbReference>
<reference evidence="10" key="1">
    <citation type="submission" date="2019-05" db="EMBL/GenBank/DDBJ databases">
        <authorList>
            <person name="Naeem R."/>
            <person name="Antony C."/>
            <person name="Guan Q."/>
        </authorList>
    </citation>
    <scope>NUCLEOTIDE SEQUENCE</scope>
    <source>
        <strain evidence="10">2</strain>
    </source>
</reference>
<proteinExistence type="inferred from homology"/>
<organism evidence="10">
    <name type="scientific">Mycobacterium riyadhense</name>
    <dbReference type="NCBI Taxonomy" id="486698"/>
    <lineage>
        <taxon>Bacteria</taxon>
        <taxon>Bacillati</taxon>
        <taxon>Actinomycetota</taxon>
        <taxon>Actinomycetes</taxon>
        <taxon>Mycobacteriales</taxon>
        <taxon>Mycobacteriaceae</taxon>
        <taxon>Mycobacterium</taxon>
    </lineage>
</organism>
<feature type="transmembrane region" description="Helical" evidence="8">
    <location>
        <begin position="941"/>
        <end position="963"/>
    </location>
</feature>
<protein>
    <submittedName>
        <fullName evidence="10">Membrane transport protein mmpL8</fullName>
    </submittedName>
</protein>
<feature type="transmembrane region" description="Helical" evidence="8">
    <location>
        <begin position="843"/>
        <end position="862"/>
    </location>
</feature>
<dbReference type="InterPro" id="IPR004869">
    <property type="entry name" value="MMPL_dom"/>
</dbReference>
<keyword evidence="4 8" id="KW-0812">Transmembrane</keyword>